<dbReference type="STRING" id="867904.Metho_1373"/>
<evidence type="ECO:0000256" key="1">
    <source>
        <dbReference type="ARBA" id="ARBA00004651"/>
    </source>
</evidence>
<proteinExistence type="predicted"/>
<evidence type="ECO:0000313" key="8">
    <source>
        <dbReference type="Proteomes" id="UP000010866"/>
    </source>
</evidence>
<name>L0KVW0_METHD</name>
<accession>L0KVW0</accession>
<evidence type="ECO:0000256" key="2">
    <source>
        <dbReference type="ARBA" id="ARBA00022475"/>
    </source>
</evidence>
<feature type="transmembrane region" description="Helical" evidence="6">
    <location>
        <begin position="31"/>
        <end position="52"/>
    </location>
</feature>
<dbReference type="KEGG" id="mhz:Metho_1373"/>
<keyword evidence="5 6" id="KW-0472">Membrane</keyword>
<keyword evidence="4 6" id="KW-1133">Transmembrane helix</keyword>
<feature type="transmembrane region" description="Helical" evidence="6">
    <location>
        <begin position="90"/>
        <end position="109"/>
    </location>
</feature>
<keyword evidence="3 6" id="KW-0812">Transmembrane</keyword>
<dbReference type="NCBIfam" id="TIGR00765">
    <property type="entry name" value="yihY_not_rbn"/>
    <property type="match status" value="1"/>
</dbReference>
<evidence type="ECO:0000256" key="6">
    <source>
        <dbReference type="SAM" id="Phobius"/>
    </source>
</evidence>
<organism evidence="7 8">
    <name type="scientific">Methanomethylovorans hollandica (strain DSM 15978 / NBRC 107637 / DMS1)</name>
    <dbReference type="NCBI Taxonomy" id="867904"/>
    <lineage>
        <taxon>Archaea</taxon>
        <taxon>Methanobacteriati</taxon>
        <taxon>Methanobacteriota</taxon>
        <taxon>Stenosarchaea group</taxon>
        <taxon>Methanomicrobia</taxon>
        <taxon>Methanosarcinales</taxon>
        <taxon>Methanosarcinaceae</taxon>
        <taxon>Methanomethylovorans</taxon>
    </lineage>
</organism>
<dbReference type="GeneID" id="14407182"/>
<keyword evidence="8" id="KW-1185">Reference proteome</keyword>
<dbReference type="EMBL" id="CP003362">
    <property type="protein sequence ID" value="AGB49587.1"/>
    <property type="molecule type" value="Genomic_DNA"/>
</dbReference>
<evidence type="ECO:0000256" key="5">
    <source>
        <dbReference type="ARBA" id="ARBA00023136"/>
    </source>
</evidence>
<comment type="subcellular location">
    <subcellularLocation>
        <location evidence="1">Cell membrane</location>
        <topology evidence="1">Multi-pass membrane protein</topology>
    </subcellularLocation>
</comment>
<evidence type="ECO:0000256" key="3">
    <source>
        <dbReference type="ARBA" id="ARBA00022692"/>
    </source>
</evidence>
<feature type="transmembrane region" description="Helical" evidence="6">
    <location>
        <begin position="177"/>
        <end position="201"/>
    </location>
</feature>
<dbReference type="AlphaFoldDB" id="L0KVW0"/>
<dbReference type="RefSeq" id="WP_015324753.1">
    <property type="nucleotide sequence ID" value="NC_019977.1"/>
</dbReference>
<reference evidence="8" key="1">
    <citation type="submission" date="2012-02" db="EMBL/GenBank/DDBJ databases">
        <title>Complete sequence of chromosome of Methanomethylovorans hollandica DSM 15978.</title>
        <authorList>
            <person name="Lucas S."/>
            <person name="Copeland A."/>
            <person name="Lapidus A."/>
            <person name="Glavina del Rio T."/>
            <person name="Dalin E."/>
            <person name="Tice H."/>
            <person name="Bruce D."/>
            <person name="Goodwin L."/>
            <person name="Pitluck S."/>
            <person name="Peters L."/>
            <person name="Mikhailova N."/>
            <person name="Held B."/>
            <person name="Kyrpides N."/>
            <person name="Mavromatis K."/>
            <person name="Ivanova N."/>
            <person name="Brettin T."/>
            <person name="Detter J.C."/>
            <person name="Han C."/>
            <person name="Larimer F."/>
            <person name="Land M."/>
            <person name="Hauser L."/>
            <person name="Markowitz V."/>
            <person name="Cheng J.-F."/>
            <person name="Hugenholtz P."/>
            <person name="Woyke T."/>
            <person name="Wu D."/>
            <person name="Spring S."/>
            <person name="Schroeder M."/>
            <person name="Brambilla E."/>
            <person name="Klenk H.-P."/>
            <person name="Eisen J.A."/>
        </authorList>
    </citation>
    <scope>NUCLEOTIDE SEQUENCE [LARGE SCALE GENOMIC DNA]</scope>
    <source>
        <strain evidence="8">DSM 15978 / NBRC 107637 / DMS1</strain>
    </source>
</reference>
<dbReference type="GO" id="GO:0005886">
    <property type="term" value="C:plasma membrane"/>
    <property type="evidence" value="ECO:0007669"/>
    <property type="project" value="UniProtKB-SubCell"/>
</dbReference>
<gene>
    <name evidence="7" type="ordered locus">Metho_1373</name>
</gene>
<dbReference type="OrthoDB" id="137001at2157"/>
<dbReference type="PANTHER" id="PTHR30213">
    <property type="entry name" value="INNER MEMBRANE PROTEIN YHJD"/>
    <property type="match status" value="1"/>
</dbReference>
<evidence type="ECO:0000256" key="4">
    <source>
        <dbReference type="ARBA" id="ARBA00022989"/>
    </source>
</evidence>
<dbReference type="Pfam" id="PF03631">
    <property type="entry name" value="Virul_fac_BrkB"/>
    <property type="match status" value="1"/>
</dbReference>
<sequence length="282" mass="30914">METRKIKELAVTALKNWRENNSIIDSAALSFYLLLSLPAILLFFVSLGGIFFSSGQVQDNIIEYMEGILDSSLIESLKAFIANMPATDSLSLSALAGLLLLMWGAGNVFRQFKNFLYRIWNVPLSQGKFARNFLKDGLLSTITVIVFGGLIVLITLIEALMFAGSRTLHTYLPLFGVLQYVGPVVAFVVLVILFIFVHIILPDIDMDLKCLVAGSVITAVLITIGKYAVGFYVTHSDITSVYGVIGSIIGLLLWIYYSSIVVTLGAEFTKVYSQDSAGSKKL</sequence>
<feature type="transmembrane region" description="Helical" evidence="6">
    <location>
        <begin position="138"/>
        <end position="157"/>
    </location>
</feature>
<evidence type="ECO:0000313" key="7">
    <source>
        <dbReference type="EMBL" id="AGB49587.1"/>
    </source>
</evidence>
<dbReference type="PANTHER" id="PTHR30213:SF1">
    <property type="entry name" value="INNER MEMBRANE PROTEIN YHJD"/>
    <property type="match status" value="1"/>
</dbReference>
<dbReference type="Proteomes" id="UP000010866">
    <property type="component" value="Chromosome"/>
</dbReference>
<dbReference type="InterPro" id="IPR017039">
    <property type="entry name" value="Virul_fac_BrkB"/>
</dbReference>
<protein>
    <submittedName>
        <fullName evidence="7">Putative membrane protein</fullName>
    </submittedName>
</protein>
<dbReference type="PIRSF" id="PIRSF035875">
    <property type="entry name" value="RNase_BN"/>
    <property type="match status" value="1"/>
</dbReference>
<feature type="transmembrane region" description="Helical" evidence="6">
    <location>
        <begin position="241"/>
        <end position="264"/>
    </location>
</feature>
<keyword evidence="2" id="KW-1003">Cell membrane</keyword>
<feature type="transmembrane region" description="Helical" evidence="6">
    <location>
        <begin position="208"/>
        <end position="229"/>
    </location>
</feature>
<dbReference type="HOGENOM" id="CLU_045539_5_0_2"/>